<dbReference type="InterPro" id="IPR020904">
    <property type="entry name" value="Sc_DH/Rdtase_CS"/>
</dbReference>
<dbReference type="FunFam" id="3.40.50.720:FF:000084">
    <property type="entry name" value="Short-chain dehydrogenase reductase"/>
    <property type="match status" value="1"/>
</dbReference>
<dbReference type="PRINTS" id="PR00081">
    <property type="entry name" value="GDHRDH"/>
</dbReference>
<protein>
    <submittedName>
        <fullName evidence="4">Uncharacterized protein</fullName>
    </submittedName>
</protein>
<dbReference type="AlphaFoldDB" id="A0AAV7ETB1"/>
<dbReference type="PRINTS" id="PR00080">
    <property type="entry name" value="SDRFAMILY"/>
</dbReference>
<dbReference type="InterPro" id="IPR045309">
    <property type="entry name" value="ABA2-like"/>
</dbReference>
<sequence>MAVSSLPARLMGKVAVITGGASGIGECTARLFCRNGAKVVIADIQDEPGRSLCRDLGQDRASYVHCDVSDESHVRAAVDAAVALHGRLDIMFNNAGITDDPKPRIVDNEKADFDRVIAVNLTGVFLGTKHAARVMIPNRSGSIVSTASTSSVVGASGSHAYTCAKHAVAGLTKNAAVELGQFGIRVNCVSPFAVATPLAEGFVSLTGEEFEKKMSEYANLKGLYLKKEDVADAVMYLASNESKYVSGHNLVIDGGFTVHNPSLGMFNYQGVVKMVQLSGDTRSYGRVLTPKGKATMNLNCRAWGRMNKTNDEPAKEKEKESSGRGVRGGTAHPI</sequence>
<dbReference type="CDD" id="cd05326">
    <property type="entry name" value="secoisolariciresinol-DH_like_SDR_c"/>
    <property type="match status" value="1"/>
</dbReference>
<dbReference type="GO" id="GO:0016616">
    <property type="term" value="F:oxidoreductase activity, acting on the CH-OH group of donors, NAD or NADP as acceptor"/>
    <property type="evidence" value="ECO:0007669"/>
    <property type="project" value="InterPro"/>
</dbReference>
<keyword evidence="2" id="KW-0560">Oxidoreductase</keyword>
<dbReference type="Gene3D" id="3.40.50.720">
    <property type="entry name" value="NAD(P)-binding Rossmann-like Domain"/>
    <property type="match status" value="1"/>
</dbReference>
<reference evidence="4 5" key="1">
    <citation type="submission" date="2021-07" db="EMBL/GenBank/DDBJ databases">
        <title>The Aristolochia fimbriata genome: insights into angiosperm evolution, floral development and chemical biosynthesis.</title>
        <authorList>
            <person name="Jiao Y."/>
        </authorList>
    </citation>
    <scope>NUCLEOTIDE SEQUENCE [LARGE SCALE GENOMIC DNA]</scope>
    <source>
        <strain evidence="4">IBCAS-2021</strain>
        <tissue evidence="4">Leaf</tissue>
    </source>
</reference>
<dbReference type="SUPFAM" id="SSF51735">
    <property type="entry name" value="NAD(P)-binding Rossmann-fold domains"/>
    <property type="match status" value="1"/>
</dbReference>
<comment type="similarity">
    <text evidence="1">Belongs to the short-chain dehydrogenases/reductases (SDR) family.</text>
</comment>
<proteinExistence type="inferred from homology"/>
<feature type="region of interest" description="Disordered" evidence="3">
    <location>
        <begin position="306"/>
        <end position="334"/>
    </location>
</feature>
<dbReference type="NCBIfam" id="NF005559">
    <property type="entry name" value="PRK07231.1"/>
    <property type="match status" value="1"/>
</dbReference>
<gene>
    <name evidence="4" type="ORF">H6P81_011056</name>
</gene>
<comment type="caution">
    <text evidence="4">The sequence shown here is derived from an EMBL/GenBank/DDBJ whole genome shotgun (WGS) entry which is preliminary data.</text>
</comment>
<organism evidence="4 5">
    <name type="scientific">Aristolochia fimbriata</name>
    <name type="common">White veined hardy Dutchman's pipe vine</name>
    <dbReference type="NCBI Taxonomy" id="158543"/>
    <lineage>
        <taxon>Eukaryota</taxon>
        <taxon>Viridiplantae</taxon>
        <taxon>Streptophyta</taxon>
        <taxon>Embryophyta</taxon>
        <taxon>Tracheophyta</taxon>
        <taxon>Spermatophyta</taxon>
        <taxon>Magnoliopsida</taxon>
        <taxon>Magnoliidae</taxon>
        <taxon>Piperales</taxon>
        <taxon>Aristolochiaceae</taxon>
        <taxon>Aristolochia</taxon>
    </lineage>
</organism>
<evidence type="ECO:0000256" key="2">
    <source>
        <dbReference type="ARBA" id="ARBA00023002"/>
    </source>
</evidence>
<name>A0AAV7ETB1_ARIFI</name>
<evidence type="ECO:0000256" key="3">
    <source>
        <dbReference type="SAM" id="MobiDB-lite"/>
    </source>
</evidence>
<dbReference type="PANTHER" id="PTHR43180:SF30">
    <property type="entry name" value="MOMILACTONE A SYNTHASE"/>
    <property type="match status" value="1"/>
</dbReference>
<dbReference type="Proteomes" id="UP000825729">
    <property type="component" value="Unassembled WGS sequence"/>
</dbReference>
<evidence type="ECO:0000313" key="5">
    <source>
        <dbReference type="Proteomes" id="UP000825729"/>
    </source>
</evidence>
<dbReference type="InterPro" id="IPR002347">
    <property type="entry name" value="SDR_fam"/>
</dbReference>
<dbReference type="PANTHER" id="PTHR43180">
    <property type="entry name" value="3-OXOACYL-(ACYL-CARRIER-PROTEIN) REDUCTASE (AFU_ORTHOLOGUE AFUA_6G11210)"/>
    <property type="match status" value="1"/>
</dbReference>
<dbReference type="InterPro" id="IPR036291">
    <property type="entry name" value="NAD(P)-bd_dom_sf"/>
</dbReference>
<evidence type="ECO:0000313" key="4">
    <source>
        <dbReference type="EMBL" id="KAG9451091.1"/>
    </source>
</evidence>
<feature type="compositionally biased region" description="Basic and acidic residues" evidence="3">
    <location>
        <begin position="308"/>
        <end position="322"/>
    </location>
</feature>
<keyword evidence="5" id="KW-1185">Reference proteome</keyword>
<dbReference type="Pfam" id="PF13561">
    <property type="entry name" value="adh_short_C2"/>
    <property type="match status" value="1"/>
</dbReference>
<evidence type="ECO:0000256" key="1">
    <source>
        <dbReference type="ARBA" id="ARBA00006484"/>
    </source>
</evidence>
<dbReference type="PROSITE" id="PS00061">
    <property type="entry name" value="ADH_SHORT"/>
    <property type="match status" value="1"/>
</dbReference>
<dbReference type="EMBL" id="JAINDJ010000004">
    <property type="protein sequence ID" value="KAG9451091.1"/>
    <property type="molecule type" value="Genomic_DNA"/>
</dbReference>
<accession>A0AAV7ETB1</accession>